<comment type="caution">
    <text evidence="2">The sequence shown here is derived from an EMBL/GenBank/DDBJ whole genome shotgun (WGS) entry which is preliminary data.</text>
</comment>
<evidence type="ECO:0008006" key="4">
    <source>
        <dbReference type="Google" id="ProtNLM"/>
    </source>
</evidence>
<organism evidence="2 3">
    <name type="scientific">Hyphomonas pacifica</name>
    <dbReference type="NCBI Taxonomy" id="1280941"/>
    <lineage>
        <taxon>Bacteria</taxon>
        <taxon>Pseudomonadati</taxon>
        <taxon>Pseudomonadota</taxon>
        <taxon>Alphaproteobacteria</taxon>
        <taxon>Hyphomonadales</taxon>
        <taxon>Hyphomonadaceae</taxon>
        <taxon>Hyphomonas</taxon>
    </lineage>
</organism>
<dbReference type="RefSeq" id="WP_034823535.1">
    <property type="nucleotide sequence ID" value="NZ_AWFA01000001.1"/>
</dbReference>
<dbReference type="STRING" id="1280941.HY2_00280"/>
<reference evidence="2 3" key="1">
    <citation type="submission" date="2013-04" db="EMBL/GenBank/DDBJ databases">
        <title>Hyphomonas sp. T24B3 Genome Sequencing.</title>
        <authorList>
            <person name="Lai Q."/>
            <person name="Shao Z."/>
        </authorList>
    </citation>
    <scope>NUCLEOTIDE SEQUENCE [LARGE SCALE GENOMIC DNA]</scope>
    <source>
        <strain evidence="2 3">T24B3</strain>
    </source>
</reference>
<sequence>MLVVRAETRKDRVMAKIEKDRAENSRQMRSGEGSFIAAGCHLQGDFTFSGPLTVAGSLKGRIKSDGMVIVETQGMIDGILDAAIIIVHGKLNGSALATDSMEIWAGSDVRGNVHTRSIRVDEGSLLTADLTISEVLPEQRLDLSQEASSTEEQTPVPPAVPQRSSSPLPGSNLARRLAAMNENQ</sequence>
<dbReference type="InterPro" id="IPR007607">
    <property type="entry name" value="BacA/B"/>
</dbReference>
<gene>
    <name evidence="2" type="ORF">HY3_00790</name>
</gene>
<dbReference type="PANTHER" id="PTHR35024:SF4">
    <property type="entry name" value="POLYMER-FORMING CYTOSKELETAL PROTEIN"/>
    <property type="match status" value="1"/>
</dbReference>
<protein>
    <recommendedName>
        <fullName evidence="4">Cell shape determination protein CcmA</fullName>
    </recommendedName>
</protein>
<proteinExistence type="inferred from homology"/>
<keyword evidence="3" id="KW-1185">Reference proteome</keyword>
<dbReference type="EMBL" id="AWFB01000001">
    <property type="protein sequence ID" value="RAN36148.1"/>
    <property type="molecule type" value="Genomic_DNA"/>
</dbReference>
<comment type="similarity">
    <text evidence="1">Belongs to the bactofilin family.</text>
</comment>
<dbReference type="Pfam" id="PF04519">
    <property type="entry name" value="Bactofilin"/>
    <property type="match status" value="1"/>
</dbReference>
<dbReference type="PANTHER" id="PTHR35024">
    <property type="entry name" value="HYPOTHETICAL CYTOSOLIC PROTEIN"/>
    <property type="match status" value="1"/>
</dbReference>
<name>A0A062U5G2_9PROT</name>
<dbReference type="eggNOG" id="COG1664">
    <property type="taxonomic scope" value="Bacteria"/>
</dbReference>
<dbReference type="AlphaFoldDB" id="A0A062U5G2"/>
<evidence type="ECO:0000313" key="3">
    <source>
        <dbReference type="Proteomes" id="UP000249123"/>
    </source>
</evidence>
<evidence type="ECO:0000256" key="1">
    <source>
        <dbReference type="ARBA" id="ARBA00044755"/>
    </source>
</evidence>
<dbReference type="OrthoDB" id="7619354at2"/>
<accession>A0A062U5G2</accession>
<evidence type="ECO:0000313" key="2">
    <source>
        <dbReference type="EMBL" id="RAN36148.1"/>
    </source>
</evidence>
<dbReference type="Proteomes" id="UP000249123">
    <property type="component" value="Unassembled WGS sequence"/>
</dbReference>